<protein>
    <submittedName>
        <fullName evidence="1">Uncharacterized protein</fullName>
    </submittedName>
</protein>
<sequence>MKQLILLLLILPNLLLAQEIYENSSNQEYLSLGSTENGKRNFLNLKNKKIDWISLSELQQMQQIDILSPHIFWDKVKQNSIGFHASGYEPFWNAIISKNKLQFRLNKEENVKISIDIKSSALTNNFVTIFHSNNGIYGLIRSLSNGTFCEANLDEPASIYEIFIDYKGEIFEGCAHLDKL</sequence>
<dbReference type="EMBL" id="JABURY010000001">
    <property type="protein sequence ID" value="MBC9129728.1"/>
    <property type="molecule type" value="Genomic_DNA"/>
</dbReference>
<accession>A0ABR7QU29</accession>
<comment type="caution">
    <text evidence="1">The sequence shown here is derived from an EMBL/GenBank/DDBJ whole genome shotgun (WGS) entry which is preliminary data.</text>
</comment>
<dbReference type="RefSeq" id="WP_187754198.1">
    <property type="nucleotide sequence ID" value="NZ_JABURY010000001.1"/>
</dbReference>
<proteinExistence type="predicted"/>
<keyword evidence="2" id="KW-1185">Reference proteome</keyword>
<dbReference type="Proteomes" id="UP000651208">
    <property type="component" value="Unassembled WGS sequence"/>
</dbReference>
<evidence type="ECO:0000313" key="1">
    <source>
        <dbReference type="EMBL" id="MBC9129728.1"/>
    </source>
</evidence>
<name>A0ABR7QU29_9GAMM</name>
<gene>
    <name evidence="1" type="ORF">FcAc13_00175</name>
</gene>
<organism evidence="1 2">
    <name type="scientific">Frischella japonica</name>
    <dbReference type="NCBI Taxonomy" id="2741544"/>
    <lineage>
        <taxon>Bacteria</taxon>
        <taxon>Pseudomonadati</taxon>
        <taxon>Pseudomonadota</taxon>
        <taxon>Gammaproteobacteria</taxon>
        <taxon>Orbales</taxon>
        <taxon>Orbaceae</taxon>
        <taxon>Frischella</taxon>
    </lineage>
</organism>
<evidence type="ECO:0000313" key="2">
    <source>
        <dbReference type="Proteomes" id="UP000651208"/>
    </source>
</evidence>
<reference evidence="1 2" key="1">
    <citation type="submission" date="2020-06" db="EMBL/GenBank/DDBJ databases">
        <title>Frischella cerana isolated from Apis cerana gut homogenate.</title>
        <authorList>
            <person name="Wolter L.A."/>
            <person name="Suenami S."/>
            <person name="Miyazaki R."/>
        </authorList>
    </citation>
    <scope>NUCLEOTIDE SEQUENCE [LARGE SCALE GENOMIC DNA]</scope>
    <source>
        <strain evidence="1 2">Ac13</strain>
    </source>
</reference>